<accession>A0A5B7H7F8</accession>
<feature type="region of interest" description="Disordered" evidence="1">
    <location>
        <begin position="1"/>
        <end position="26"/>
    </location>
</feature>
<reference evidence="2 3" key="1">
    <citation type="submission" date="2019-05" db="EMBL/GenBank/DDBJ databases">
        <title>Another draft genome of Portunus trituberculatus and its Hox gene families provides insights of decapod evolution.</title>
        <authorList>
            <person name="Jeong J.-H."/>
            <person name="Song I."/>
            <person name="Kim S."/>
            <person name="Choi T."/>
            <person name="Kim D."/>
            <person name="Ryu S."/>
            <person name="Kim W."/>
        </authorList>
    </citation>
    <scope>NUCLEOTIDE SEQUENCE [LARGE SCALE GENOMIC DNA]</scope>
    <source>
        <tissue evidence="2">Muscle</tissue>
    </source>
</reference>
<keyword evidence="3" id="KW-1185">Reference proteome</keyword>
<evidence type="ECO:0000256" key="1">
    <source>
        <dbReference type="SAM" id="MobiDB-lite"/>
    </source>
</evidence>
<evidence type="ECO:0000313" key="2">
    <source>
        <dbReference type="EMBL" id="MPC64714.1"/>
    </source>
</evidence>
<organism evidence="2 3">
    <name type="scientific">Portunus trituberculatus</name>
    <name type="common">Swimming crab</name>
    <name type="synonym">Neptunus trituberculatus</name>
    <dbReference type="NCBI Taxonomy" id="210409"/>
    <lineage>
        <taxon>Eukaryota</taxon>
        <taxon>Metazoa</taxon>
        <taxon>Ecdysozoa</taxon>
        <taxon>Arthropoda</taxon>
        <taxon>Crustacea</taxon>
        <taxon>Multicrustacea</taxon>
        <taxon>Malacostraca</taxon>
        <taxon>Eumalacostraca</taxon>
        <taxon>Eucarida</taxon>
        <taxon>Decapoda</taxon>
        <taxon>Pleocyemata</taxon>
        <taxon>Brachyura</taxon>
        <taxon>Eubrachyura</taxon>
        <taxon>Portunoidea</taxon>
        <taxon>Portunidae</taxon>
        <taxon>Portuninae</taxon>
        <taxon>Portunus</taxon>
    </lineage>
</organism>
<protein>
    <submittedName>
        <fullName evidence="2">Uncharacterized protein</fullName>
    </submittedName>
</protein>
<gene>
    <name evidence="2" type="ORF">E2C01_058834</name>
</gene>
<dbReference type="AlphaFoldDB" id="A0A5B7H7F8"/>
<name>A0A5B7H7F8_PORTR</name>
<feature type="region of interest" description="Disordered" evidence="1">
    <location>
        <begin position="43"/>
        <end position="65"/>
    </location>
</feature>
<comment type="caution">
    <text evidence="2">The sequence shown here is derived from an EMBL/GenBank/DDBJ whole genome shotgun (WGS) entry which is preliminary data.</text>
</comment>
<dbReference type="EMBL" id="VSRR010022478">
    <property type="protein sequence ID" value="MPC64714.1"/>
    <property type="molecule type" value="Genomic_DNA"/>
</dbReference>
<dbReference type="Proteomes" id="UP000324222">
    <property type="component" value="Unassembled WGS sequence"/>
</dbReference>
<sequence>MQRYTVVEVTSPQDHHHRTPNHASTPHHIVHSTTALLHTISLTTQTHPSPPPRPSSPAHFQYFSN</sequence>
<proteinExistence type="predicted"/>
<evidence type="ECO:0000313" key="3">
    <source>
        <dbReference type="Proteomes" id="UP000324222"/>
    </source>
</evidence>